<dbReference type="SMART" id="SM00369">
    <property type="entry name" value="LRR_TYP"/>
    <property type="match status" value="4"/>
</dbReference>
<dbReference type="SUPFAM" id="SSF52058">
    <property type="entry name" value="L domain-like"/>
    <property type="match status" value="1"/>
</dbReference>
<proteinExistence type="predicted"/>
<dbReference type="EMBL" id="JABSTU010000005">
    <property type="protein sequence ID" value="KAH8029823.1"/>
    <property type="molecule type" value="Genomic_DNA"/>
</dbReference>
<comment type="caution">
    <text evidence="4">The sequence shown here is derived from an EMBL/GenBank/DDBJ whole genome shotgun (WGS) entry which is preliminary data.</text>
</comment>
<accession>A0A9J6E5T1</accession>
<feature type="signal peptide" evidence="3">
    <location>
        <begin position="1"/>
        <end position="24"/>
    </location>
</feature>
<evidence type="ECO:0000313" key="5">
    <source>
        <dbReference type="Proteomes" id="UP000821866"/>
    </source>
</evidence>
<keyword evidence="2" id="KW-0677">Repeat</keyword>
<organism evidence="4 5">
    <name type="scientific">Rhipicephalus microplus</name>
    <name type="common">Cattle tick</name>
    <name type="synonym">Boophilus microplus</name>
    <dbReference type="NCBI Taxonomy" id="6941"/>
    <lineage>
        <taxon>Eukaryota</taxon>
        <taxon>Metazoa</taxon>
        <taxon>Ecdysozoa</taxon>
        <taxon>Arthropoda</taxon>
        <taxon>Chelicerata</taxon>
        <taxon>Arachnida</taxon>
        <taxon>Acari</taxon>
        <taxon>Parasitiformes</taxon>
        <taxon>Ixodida</taxon>
        <taxon>Ixodoidea</taxon>
        <taxon>Ixodidae</taxon>
        <taxon>Rhipicephalinae</taxon>
        <taxon>Rhipicephalus</taxon>
        <taxon>Boophilus</taxon>
    </lineage>
</organism>
<dbReference type="PANTHER" id="PTHR45617">
    <property type="entry name" value="LEUCINE RICH REPEAT FAMILY PROTEIN"/>
    <property type="match status" value="1"/>
</dbReference>
<evidence type="ECO:0000256" key="3">
    <source>
        <dbReference type="SAM" id="SignalP"/>
    </source>
</evidence>
<evidence type="ECO:0008006" key="6">
    <source>
        <dbReference type="Google" id="ProtNLM"/>
    </source>
</evidence>
<dbReference type="InterPro" id="IPR032675">
    <property type="entry name" value="LRR_dom_sf"/>
</dbReference>
<keyword evidence="1" id="KW-0433">Leucine-rich repeat</keyword>
<dbReference type="VEuPathDB" id="VectorBase:LOC119163689"/>
<gene>
    <name evidence="4" type="ORF">HPB51_004858</name>
</gene>
<dbReference type="Pfam" id="PF13855">
    <property type="entry name" value="LRR_8"/>
    <property type="match status" value="1"/>
</dbReference>
<keyword evidence="3" id="KW-0732">Signal</keyword>
<dbReference type="Gene3D" id="2.10.90.10">
    <property type="entry name" value="Cystine-knot cytokines"/>
    <property type="match status" value="1"/>
</dbReference>
<reference evidence="4" key="2">
    <citation type="submission" date="2021-09" db="EMBL/GenBank/DDBJ databases">
        <authorList>
            <person name="Jia N."/>
            <person name="Wang J."/>
            <person name="Shi W."/>
            <person name="Du L."/>
            <person name="Sun Y."/>
            <person name="Zhan W."/>
            <person name="Jiang J."/>
            <person name="Wang Q."/>
            <person name="Zhang B."/>
            <person name="Ji P."/>
            <person name="Sakyi L.B."/>
            <person name="Cui X."/>
            <person name="Yuan T."/>
            <person name="Jiang B."/>
            <person name="Yang W."/>
            <person name="Lam T.T.-Y."/>
            <person name="Chang Q."/>
            <person name="Ding S."/>
            <person name="Wang X."/>
            <person name="Zhu J."/>
            <person name="Ruan X."/>
            <person name="Zhao L."/>
            <person name="Wei J."/>
            <person name="Que T."/>
            <person name="Du C."/>
            <person name="Cheng J."/>
            <person name="Dai P."/>
            <person name="Han X."/>
            <person name="Huang E."/>
            <person name="Gao Y."/>
            <person name="Liu J."/>
            <person name="Shao H."/>
            <person name="Ye R."/>
            <person name="Li L."/>
            <person name="Wei W."/>
            <person name="Wang X."/>
            <person name="Wang C."/>
            <person name="Huo Q."/>
            <person name="Li W."/>
            <person name="Guo W."/>
            <person name="Chen H."/>
            <person name="Chen S."/>
            <person name="Zhou L."/>
            <person name="Zhou L."/>
            <person name="Ni X."/>
            <person name="Tian J."/>
            <person name="Zhou Y."/>
            <person name="Sheng Y."/>
            <person name="Liu T."/>
            <person name="Pan Y."/>
            <person name="Xia L."/>
            <person name="Li J."/>
            <person name="Zhao F."/>
            <person name="Cao W."/>
        </authorList>
    </citation>
    <scope>NUCLEOTIDE SEQUENCE</scope>
    <source>
        <strain evidence="4">Rmic-2018</strain>
        <tissue evidence="4">Larvae</tissue>
    </source>
</reference>
<protein>
    <recommendedName>
        <fullName evidence="6">Membrane glycoprotein lig-1</fullName>
    </recommendedName>
</protein>
<evidence type="ECO:0000256" key="2">
    <source>
        <dbReference type="ARBA" id="ARBA00022737"/>
    </source>
</evidence>
<dbReference type="SUPFAM" id="SSF57501">
    <property type="entry name" value="Cystine-knot cytokines"/>
    <property type="match status" value="1"/>
</dbReference>
<name>A0A9J6E5T1_RHIMP</name>
<dbReference type="InterPro" id="IPR001611">
    <property type="entry name" value="Leu-rich_rpt"/>
</dbReference>
<sequence>MALAGKWNIPLLILASACVSHVLANCPDPARLSPCTCDHFGVNCMRARNTTQLTQAFKSGDAMTSEHKELWIQKTPITSFPSGVLGEFKFEKVHVESNVNMTSLSLDALMQFRELLRLLSVYRNALRTFEFDKLKRFPFLDTLNLGGNQIAMIPANAFSSASLQRLVLSHNPITFIGQNAFFAIVNLKELLLSHTRLTTLGSHSMAISSPYPMLKIHISSSAISSIHPNAFGLTTPQVLNLSHNNLTTLERFPFDALIHRMLRNASRLSKPPILGVEVQVRAAPDMVNKVGAVLILTCLARCLLGECSGTASQDTSSERCAPRPESYSIDNRASCTFTRIIDIDSRRIPPEIASVKCKCPGSICSDGGDFRCHEVKQTVKVSYPRNGACGSRHDNNRCVSAVALARQRRFVFRAIRDRMPFLLIHDRHPRSSLRARTPLHTFPKATIA</sequence>
<reference evidence="4" key="1">
    <citation type="journal article" date="2020" name="Cell">
        <title>Large-Scale Comparative Analyses of Tick Genomes Elucidate Their Genetic Diversity and Vector Capacities.</title>
        <authorList>
            <consortium name="Tick Genome and Microbiome Consortium (TIGMIC)"/>
            <person name="Jia N."/>
            <person name="Wang J."/>
            <person name="Shi W."/>
            <person name="Du L."/>
            <person name="Sun Y."/>
            <person name="Zhan W."/>
            <person name="Jiang J.F."/>
            <person name="Wang Q."/>
            <person name="Zhang B."/>
            <person name="Ji P."/>
            <person name="Bell-Sakyi L."/>
            <person name="Cui X.M."/>
            <person name="Yuan T.T."/>
            <person name="Jiang B.G."/>
            <person name="Yang W.F."/>
            <person name="Lam T.T."/>
            <person name="Chang Q.C."/>
            <person name="Ding S.J."/>
            <person name="Wang X.J."/>
            <person name="Zhu J.G."/>
            <person name="Ruan X.D."/>
            <person name="Zhao L."/>
            <person name="Wei J.T."/>
            <person name="Ye R.Z."/>
            <person name="Que T.C."/>
            <person name="Du C.H."/>
            <person name="Zhou Y.H."/>
            <person name="Cheng J.X."/>
            <person name="Dai P.F."/>
            <person name="Guo W.B."/>
            <person name="Han X.H."/>
            <person name="Huang E.J."/>
            <person name="Li L.F."/>
            <person name="Wei W."/>
            <person name="Gao Y.C."/>
            <person name="Liu J.Z."/>
            <person name="Shao H.Z."/>
            <person name="Wang X."/>
            <person name="Wang C.C."/>
            <person name="Yang T.C."/>
            <person name="Huo Q.B."/>
            <person name="Li W."/>
            <person name="Chen H.Y."/>
            <person name="Chen S.E."/>
            <person name="Zhou L.G."/>
            <person name="Ni X.B."/>
            <person name="Tian J.H."/>
            <person name="Sheng Y."/>
            <person name="Liu T."/>
            <person name="Pan Y.S."/>
            <person name="Xia L.Y."/>
            <person name="Li J."/>
            <person name="Zhao F."/>
            <person name="Cao W.C."/>
        </authorList>
    </citation>
    <scope>NUCLEOTIDE SEQUENCE</scope>
    <source>
        <strain evidence="4">Rmic-2018</strain>
    </source>
</reference>
<dbReference type="InterPro" id="IPR003591">
    <property type="entry name" value="Leu-rich_rpt_typical-subtyp"/>
</dbReference>
<feature type="chain" id="PRO_5039922993" description="Membrane glycoprotein lig-1" evidence="3">
    <location>
        <begin position="25"/>
        <end position="448"/>
    </location>
</feature>
<dbReference type="Proteomes" id="UP000821866">
    <property type="component" value="Chromosome 3"/>
</dbReference>
<dbReference type="Gene3D" id="3.80.10.10">
    <property type="entry name" value="Ribonuclease Inhibitor"/>
    <property type="match status" value="1"/>
</dbReference>
<dbReference type="PROSITE" id="PS51257">
    <property type="entry name" value="PROKAR_LIPOPROTEIN"/>
    <property type="match status" value="1"/>
</dbReference>
<dbReference type="InterPro" id="IPR029034">
    <property type="entry name" value="Cystine-knot_cytokine"/>
</dbReference>
<dbReference type="PANTHER" id="PTHR45617:SF137">
    <property type="entry name" value="CHAOPTIN"/>
    <property type="match status" value="1"/>
</dbReference>
<keyword evidence="5" id="KW-1185">Reference proteome</keyword>
<dbReference type="VEuPathDB" id="VectorBase:LOC119165626"/>
<evidence type="ECO:0000313" key="4">
    <source>
        <dbReference type="EMBL" id="KAH8029823.1"/>
    </source>
</evidence>
<dbReference type="AlphaFoldDB" id="A0A9J6E5T1"/>
<evidence type="ECO:0000256" key="1">
    <source>
        <dbReference type="ARBA" id="ARBA00022614"/>
    </source>
</evidence>